<dbReference type="Gene3D" id="3.60.20.40">
    <property type="match status" value="1"/>
</dbReference>
<dbReference type="Proteomes" id="UP001597079">
    <property type="component" value="Unassembled WGS sequence"/>
</dbReference>
<name>A0ABW4JEH6_9BACL</name>
<dbReference type="SUPFAM" id="SSF56235">
    <property type="entry name" value="N-terminal nucleophile aminohydrolases (Ntn hydrolases)"/>
    <property type="match status" value="1"/>
</dbReference>
<dbReference type="InterPro" id="IPR043137">
    <property type="entry name" value="GGT_ssub_C"/>
</dbReference>
<sequence>MRDTHTERVSAVNFDALQYPFASRRTTVYARHGMVATSQPLAAQAGLQMLQKGGNAIDAAVATAAVLTVVEPTSNGIGGDAFAIVWHKGKMHGLNSSGPAPANLTRDAVRSRGHEQMPTFGWLPVTVPGIPAAWADLIERFGKLSLQQVLEPAVAYARDGYPVSPITAKYWQSAAQKLRTVLTGPEFESWFKVFAPEGLGPKPGDVFRSEGHARTLEAIGQSNARDFYEGNLAARIDAFARETGGLLRKEDLASYRPEWVDPIHVNYRGYDVWELPPNGQGLVALLALNILKGYDIASCDPLERAHLQMEAIKLAFEDGKKHITDARHLAVEVEELLDDSHAATQRQRIGQMALDPTPGAPIRGGTVYLNTADEEGNMVSYIQSNYMGFGSGIVVPETGIALQNRGHTFSLDPHHINTLEPGKRTYHTIIPGFLTKDGAAIGPFGVMGGFMQPQGHVQVIVNSLDLGMNPQAALDAPRWQWMEERAIQVENTMDASIVEQLAARGHQIEVAKDNGGFGRGQIIWRTDAGTLVGGTEPRTDGTIAAW</sequence>
<dbReference type="PANTHER" id="PTHR43881:SF1">
    <property type="entry name" value="GAMMA-GLUTAMYLTRANSPEPTIDASE (AFU_ORTHOLOGUE AFUA_4G13580)"/>
    <property type="match status" value="1"/>
</dbReference>
<protein>
    <submittedName>
        <fullName evidence="1">Gamma-glutamyltransferase family protein</fullName>
    </submittedName>
</protein>
<accession>A0ABW4JEH6</accession>
<gene>
    <name evidence="1" type="ORF">ACFSB2_02280</name>
</gene>
<dbReference type="Pfam" id="PF01019">
    <property type="entry name" value="G_glu_transpept"/>
    <property type="match status" value="1"/>
</dbReference>
<dbReference type="Gene3D" id="1.10.246.230">
    <property type="match status" value="1"/>
</dbReference>
<reference evidence="2" key="1">
    <citation type="journal article" date="2019" name="Int. J. Syst. Evol. Microbiol.">
        <title>The Global Catalogue of Microorganisms (GCM) 10K type strain sequencing project: providing services to taxonomists for standard genome sequencing and annotation.</title>
        <authorList>
            <consortium name="The Broad Institute Genomics Platform"/>
            <consortium name="The Broad Institute Genome Sequencing Center for Infectious Disease"/>
            <person name="Wu L."/>
            <person name="Ma J."/>
        </authorList>
    </citation>
    <scope>NUCLEOTIDE SEQUENCE [LARGE SCALE GENOMIC DNA]</scope>
    <source>
        <strain evidence="2">CGMCC 1.12286</strain>
    </source>
</reference>
<proteinExistence type="predicted"/>
<evidence type="ECO:0000313" key="1">
    <source>
        <dbReference type="EMBL" id="MFD1673540.1"/>
    </source>
</evidence>
<dbReference type="RefSeq" id="WP_377941099.1">
    <property type="nucleotide sequence ID" value="NZ_JBHUCX010000008.1"/>
</dbReference>
<keyword evidence="2" id="KW-1185">Reference proteome</keyword>
<organism evidence="1 2">
    <name type="scientific">Alicyclobacillus fodiniaquatilis</name>
    <dbReference type="NCBI Taxonomy" id="1661150"/>
    <lineage>
        <taxon>Bacteria</taxon>
        <taxon>Bacillati</taxon>
        <taxon>Bacillota</taxon>
        <taxon>Bacilli</taxon>
        <taxon>Bacillales</taxon>
        <taxon>Alicyclobacillaceae</taxon>
        <taxon>Alicyclobacillus</taxon>
    </lineage>
</organism>
<dbReference type="PRINTS" id="PR01210">
    <property type="entry name" value="GGTRANSPTASE"/>
</dbReference>
<dbReference type="EMBL" id="JBHUCX010000008">
    <property type="protein sequence ID" value="MFD1673540.1"/>
    <property type="molecule type" value="Genomic_DNA"/>
</dbReference>
<dbReference type="InterPro" id="IPR052896">
    <property type="entry name" value="GGT-like_enzyme"/>
</dbReference>
<comment type="caution">
    <text evidence="1">The sequence shown here is derived from an EMBL/GenBank/DDBJ whole genome shotgun (WGS) entry which is preliminary data.</text>
</comment>
<dbReference type="InterPro" id="IPR029055">
    <property type="entry name" value="Ntn_hydrolases_N"/>
</dbReference>
<evidence type="ECO:0000313" key="2">
    <source>
        <dbReference type="Proteomes" id="UP001597079"/>
    </source>
</evidence>
<dbReference type="PANTHER" id="PTHR43881">
    <property type="entry name" value="GAMMA-GLUTAMYLTRANSPEPTIDASE (AFU_ORTHOLOGUE AFUA_4G13580)"/>
    <property type="match status" value="1"/>
</dbReference>